<name>A0ABD0LV17_9CAEN</name>
<dbReference type="AlphaFoldDB" id="A0ABD0LV17"/>
<keyword evidence="2" id="KW-1185">Reference proteome</keyword>
<comment type="caution">
    <text evidence="1">The sequence shown here is derived from an EMBL/GenBank/DDBJ whole genome shotgun (WGS) entry which is preliminary data.</text>
</comment>
<sequence>MCQENSHVHSEDYIFDVVCVFDVKKTPISILRSLDVNRAPLLPMPQHLKEYRGYENNHRHFKVCITEFRKNALLHFKKCITDVKKTSISISRSKYLMSGKHPSPFQGMHMSRTCQSPLQEVQMSRQRSPYLLPVGV</sequence>
<proteinExistence type="predicted"/>
<reference evidence="1 2" key="1">
    <citation type="journal article" date="2023" name="Sci. Data">
        <title>Genome assembly of the Korean intertidal mud-creeper Batillaria attramentaria.</title>
        <authorList>
            <person name="Patra A.K."/>
            <person name="Ho P.T."/>
            <person name="Jun S."/>
            <person name="Lee S.J."/>
            <person name="Kim Y."/>
            <person name="Won Y.J."/>
        </authorList>
    </citation>
    <scope>NUCLEOTIDE SEQUENCE [LARGE SCALE GENOMIC DNA]</scope>
    <source>
        <strain evidence="1">Wonlab-2016</strain>
    </source>
</reference>
<protein>
    <submittedName>
        <fullName evidence="1">Uncharacterized protein</fullName>
    </submittedName>
</protein>
<evidence type="ECO:0000313" key="2">
    <source>
        <dbReference type="Proteomes" id="UP001519460"/>
    </source>
</evidence>
<gene>
    <name evidence="1" type="ORF">BaRGS_00005447</name>
</gene>
<accession>A0ABD0LV17</accession>
<evidence type="ECO:0000313" key="1">
    <source>
        <dbReference type="EMBL" id="KAK7503182.1"/>
    </source>
</evidence>
<organism evidence="1 2">
    <name type="scientific">Batillaria attramentaria</name>
    <dbReference type="NCBI Taxonomy" id="370345"/>
    <lineage>
        <taxon>Eukaryota</taxon>
        <taxon>Metazoa</taxon>
        <taxon>Spiralia</taxon>
        <taxon>Lophotrochozoa</taxon>
        <taxon>Mollusca</taxon>
        <taxon>Gastropoda</taxon>
        <taxon>Caenogastropoda</taxon>
        <taxon>Sorbeoconcha</taxon>
        <taxon>Cerithioidea</taxon>
        <taxon>Batillariidae</taxon>
        <taxon>Batillaria</taxon>
    </lineage>
</organism>
<dbReference type="Proteomes" id="UP001519460">
    <property type="component" value="Unassembled WGS sequence"/>
</dbReference>
<dbReference type="EMBL" id="JACVVK020000021">
    <property type="protein sequence ID" value="KAK7503182.1"/>
    <property type="molecule type" value="Genomic_DNA"/>
</dbReference>